<dbReference type="InterPro" id="IPR036511">
    <property type="entry name" value="TGT-like_sf"/>
</dbReference>
<reference evidence="3" key="1">
    <citation type="submission" date="2022-11" db="UniProtKB">
        <authorList>
            <consortium name="WormBaseParasite"/>
        </authorList>
    </citation>
    <scope>IDENTIFICATION</scope>
</reference>
<dbReference type="AlphaFoldDB" id="A0A914DQY7"/>
<keyword evidence="2" id="KW-1185">Reference proteome</keyword>
<protein>
    <submittedName>
        <fullName evidence="3">tRNA-guanine(15) transglycosylase-like domain-containing protein</fullName>
    </submittedName>
</protein>
<name>A0A914DQY7_9BILA</name>
<dbReference type="SUPFAM" id="SSF51713">
    <property type="entry name" value="tRNA-guanine transglycosylase"/>
    <property type="match status" value="1"/>
</dbReference>
<dbReference type="PANTHER" id="PTHR46064:SF1">
    <property type="entry name" value="QUEUINE TRNA-RIBOSYLTRANSFERASE ACCESSORY SUBUNIT 2"/>
    <property type="match status" value="1"/>
</dbReference>
<sequence>MVYTRIGHIPHLTWDVAQKFLKFSQEPILQFTLPLSFDDLPSVEQFGQGISRFSGTPTKFPIHLSLVDPLGSLESGYNNNKSMAIWGLGGRRSITPENLRDILSTCMPHSFSTLIDYDTPKDCHNKRITKSVFRTTSWNDSTFNANESLKESAILGLCGGFSTFHRIQLAKTFSEKSYASGFSLDLLSFSNNKKIKFAQEFDEIEVSKLISPVISELPESKLRMVEGSFTPMAEEKKAFRIADDFPKSLDFTIIDLNDSRYADDFTPIFEECKCYACSNYTKGYLQHLTNTKEMLLYILLVIHNLTEFDRMFQLIRNYLLECKNN</sequence>
<dbReference type="Pfam" id="PF01702">
    <property type="entry name" value="TGT"/>
    <property type="match status" value="1"/>
</dbReference>
<dbReference type="NCBIfam" id="TIGR00449">
    <property type="entry name" value="tgt_general"/>
    <property type="match status" value="1"/>
</dbReference>
<dbReference type="GO" id="GO:0006400">
    <property type="term" value="P:tRNA modification"/>
    <property type="evidence" value="ECO:0007669"/>
    <property type="project" value="InterPro"/>
</dbReference>
<dbReference type="PANTHER" id="PTHR46064">
    <property type="entry name" value="QUEUINE TRNA-RIBOSYLTRANSFERASE ACCESSORY SUBUNIT 2"/>
    <property type="match status" value="1"/>
</dbReference>
<dbReference type="Proteomes" id="UP000887540">
    <property type="component" value="Unplaced"/>
</dbReference>
<dbReference type="InterPro" id="IPR002616">
    <property type="entry name" value="tRNA_ribo_trans-like"/>
</dbReference>
<dbReference type="WBParaSite" id="ACRNAN_scaffold3679.g29277.t1">
    <property type="protein sequence ID" value="ACRNAN_scaffold3679.g29277.t1"/>
    <property type="gene ID" value="ACRNAN_scaffold3679.g29277"/>
</dbReference>
<feature type="domain" description="tRNA-guanine(15) transglycosylase-like" evidence="1">
    <location>
        <begin position="4"/>
        <end position="319"/>
    </location>
</feature>
<proteinExistence type="predicted"/>
<evidence type="ECO:0000313" key="2">
    <source>
        <dbReference type="Proteomes" id="UP000887540"/>
    </source>
</evidence>
<evidence type="ECO:0000313" key="3">
    <source>
        <dbReference type="WBParaSite" id="ACRNAN_scaffold3679.g29277.t1"/>
    </source>
</evidence>
<accession>A0A914DQY7</accession>
<dbReference type="InterPro" id="IPR050852">
    <property type="entry name" value="Queuine_tRNA-ribosyltrfase"/>
</dbReference>
<dbReference type="Gene3D" id="3.20.20.105">
    <property type="entry name" value="Queuine tRNA-ribosyltransferase-like"/>
    <property type="match status" value="1"/>
</dbReference>
<evidence type="ECO:0000259" key="1">
    <source>
        <dbReference type="Pfam" id="PF01702"/>
    </source>
</evidence>
<organism evidence="2 3">
    <name type="scientific">Acrobeloides nanus</name>
    <dbReference type="NCBI Taxonomy" id="290746"/>
    <lineage>
        <taxon>Eukaryota</taxon>
        <taxon>Metazoa</taxon>
        <taxon>Ecdysozoa</taxon>
        <taxon>Nematoda</taxon>
        <taxon>Chromadorea</taxon>
        <taxon>Rhabditida</taxon>
        <taxon>Tylenchina</taxon>
        <taxon>Cephalobomorpha</taxon>
        <taxon>Cephaloboidea</taxon>
        <taxon>Cephalobidae</taxon>
        <taxon>Acrobeloides</taxon>
    </lineage>
</organism>